<dbReference type="Proteomes" id="UP001152747">
    <property type="component" value="Unassembled WGS sequence"/>
</dbReference>
<gene>
    <name evidence="3" type="ORF">CAMP_LOCUS17997</name>
</gene>
<evidence type="ECO:0000256" key="1">
    <source>
        <dbReference type="SAM" id="Phobius"/>
    </source>
</evidence>
<feature type="transmembrane region" description="Helical" evidence="1">
    <location>
        <begin position="442"/>
        <end position="462"/>
    </location>
</feature>
<accession>A0A9P1J2B6</accession>
<keyword evidence="1" id="KW-0472">Membrane</keyword>
<evidence type="ECO:0000313" key="4">
    <source>
        <dbReference type="Proteomes" id="UP001152747"/>
    </source>
</evidence>
<keyword evidence="4" id="KW-1185">Reference proteome</keyword>
<protein>
    <recommendedName>
        <fullName evidence="5">Fibronectin type-III domain-containing protein</fullName>
    </recommendedName>
</protein>
<sequence length="483" mass="53522">MNMRFLLLLQLFSHTVAFVVLPYIQIDFAHLFRVAQCKAKCSEKYGSPKHRTMLDGTTDEYFAIDSEEYEKCEMGCLQFQHRRDMKRVNLTGATLQGAKFWVESSAHAGKVGSSPISSIELLCQMPSATPDLDDSYEGLIGLSKTRPSGPIQYVIQWKQRTYSMGKYDESNWITASVESDTMIKVDGLIPGVQYKFMSTVVGPAGKLGDTIQSEWAEIGSTLDVKIPGAPLVVKNGFTSDHGVMAHLHFPRTAYDSCNFRVQLKNGTTAITRDIRVDLTHSIILTNLEFDSSYIVNLAALSADKKIATSPISVRFNSFQCKAVYGKGSLNCAPEPVSNIRVAIQPNSTALISWTPSADPENILTYAVTYQAYIGTCNKNPTTVYLDATSDIYEMLLPVDQQCEFMFRITNYDAIGREAFAETRIAVVQDKIFSSSTSLKTPVIALIISFSILIFAILCVAICRCCTKCPVKISENKAKLTEYA</sequence>
<evidence type="ECO:0008006" key="5">
    <source>
        <dbReference type="Google" id="ProtNLM"/>
    </source>
</evidence>
<dbReference type="InterPro" id="IPR036116">
    <property type="entry name" value="FN3_sf"/>
</dbReference>
<keyword evidence="1" id="KW-1133">Transmembrane helix</keyword>
<keyword evidence="2" id="KW-0732">Signal</keyword>
<dbReference type="EMBL" id="CANHGI010000006">
    <property type="protein sequence ID" value="CAI5455360.1"/>
    <property type="molecule type" value="Genomic_DNA"/>
</dbReference>
<reference evidence="3" key="1">
    <citation type="submission" date="2022-11" db="EMBL/GenBank/DDBJ databases">
        <authorList>
            <person name="Kikuchi T."/>
        </authorList>
    </citation>
    <scope>NUCLEOTIDE SEQUENCE</scope>
    <source>
        <strain evidence="3">PS1010</strain>
    </source>
</reference>
<comment type="caution">
    <text evidence="3">The sequence shown here is derived from an EMBL/GenBank/DDBJ whole genome shotgun (WGS) entry which is preliminary data.</text>
</comment>
<feature type="signal peptide" evidence="2">
    <location>
        <begin position="1"/>
        <end position="17"/>
    </location>
</feature>
<dbReference type="OrthoDB" id="5783913at2759"/>
<dbReference type="CDD" id="cd00063">
    <property type="entry name" value="FN3"/>
    <property type="match status" value="2"/>
</dbReference>
<evidence type="ECO:0000313" key="3">
    <source>
        <dbReference type="EMBL" id="CAI5455360.1"/>
    </source>
</evidence>
<name>A0A9P1J2B6_9PELO</name>
<dbReference type="AlphaFoldDB" id="A0A9P1J2B6"/>
<organism evidence="3 4">
    <name type="scientific">Caenorhabditis angaria</name>
    <dbReference type="NCBI Taxonomy" id="860376"/>
    <lineage>
        <taxon>Eukaryota</taxon>
        <taxon>Metazoa</taxon>
        <taxon>Ecdysozoa</taxon>
        <taxon>Nematoda</taxon>
        <taxon>Chromadorea</taxon>
        <taxon>Rhabditida</taxon>
        <taxon>Rhabditina</taxon>
        <taxon>Rhabditomorpha</taxon>
        <taxon>Rhabditoidea</taxon>
        <taxon>Rhabditidae</taxon>
        <taxon>Peloderinae</taxon>
        <taxon>Caenorhabditis</taxon>
    </lineage>
</organism>
<proteinExistence type="predicted"/>
<feature type="chain" id="PRO_5040216281" description="Fibronectin type-III domain-containing protein" evidence="2">
    <location>
        <begin position="18"/>
        <end position="483"/>
    </location>
</feature>
<dbReference type="SUPFAM" id="SSF49265">
    <property type="entry name" value="Fibronectin type III"/>
    <property type="match status" value="2"/>
</dbReference>
<dbReference type="InterPro" id="IPR003961">
    <property type="entry name" value="FN3_dom"/>
</dbReference>
<keyword evidence="1" id="KW-0812">Transmembrane</keyword>
<evidence type="ECO:0000256" key="2">
    <source>
        <dbReference type="SAM" id="SignalP"/>
    </source>
</evidence>